<evidence type="ECO:0000313" key="3">
    <source>
        <dbReference type="Proteomes" id="UP000050901"/>
    </source>
</evidence>
<sequence>MSHSPGAFLYNLEKREELEMSLLDKLTKDMVAAMKAKDKETLSTVRMLKASVQNEKIKLGHELSEEEENSLLAREYKQRKEALEEFVAAKRQDLIDKTKAEMSVVEKYMPKQLSDDEIKQIVDEAVQATGADSMKDFGKVMKSVMPKVKGKADGKVVNQTVKDALQK</sequence>
<dbReference type="PATRIC" id="fig|1423771.3.peg.1301"/>
<proteinExistence type="predicted"/>
<evidence type="ECO:0000256" key="1">
    <source>
        <dbReference type="SAM" id="Coils"/>
    </source>
</evidence>
<comment type="caution">
    <text evidence="2">The sequence shown here is derived from an EMBL/GenBank/DDBJ whole genome shotgun (WGS) entry which is preliminary data.</text>
</comment>
<gene>
    <name evidence="2" type="ORF">FC47_GL001289</name>
</gene>
<feature type="coiled-coil region" evidence="1">
    <location>
        <begin position="49"/>
        <end position="93"/>
    </location>
</feature>
<dbReference type="Pfam" id="PF09424">
    <property type="entry name" value="YqeY"/>
    <property type="match status" value="1"/>
</dbReference>
<name>A0A0R1P2D0_LIMMU</name>
<organism evidence="2 3">
    <name type="scientific">Limosilactobacillus mucosae DSM 13345</name>
    <dbReference type="NCBI Taxonomy" id="1423771"/>
    <lineage>
        <taxon>Bacteria</taxon>
        <taxon>Bacillati</taxon>
        <taxon>Bacillota</taxon>
        <taxon>Bacilli</taxon>
        <taxon>Lactobacillales</taxon>
        <taxon>Lactobacillaceae</taxon>
        <taxon>Limosilactobacillus</taxon>
    </lineage>
</organism>
<accession>A0A0R1P2D0</accession>
<keyword evidence="1" id="KW-0175">Coiled coil</keyword>
<dbReference type="Proteomes" id="UP000050901">
    <property type="component" value="Unassembled WGS sequence"/>
</dbReference>
<dbReference type="InterPro" id="IPR003789">
    <property type="entry name" value="Asn/Gln_tRNA_amidoTrase-B-like"/>
</dbReference>
<dbReference type="SUPFAM" id="SSF89095">
    <property type="entry name" value="GatB/YqeY motif"/>
    <property type="match status" value="1"/>
</dbReference>
<dbReference type="InterPro" id="IPR019004">
    <property type="entry name" value="YqeY/Aim41"/>
</dbReference>
<protein>
    <submittedName>
        <fullName evidence="2">Glutaminyl-tRNA synthase b subunit</fullName>
    </submittedName>
</protein>
<dbReference type="EMBL" id="AZEQ01000003">
    <property type="protein sequence ID" value="KRL26625.1"/>
    <property type="molecule type" value="Genomic_DNA"/>
</dbReference>
<dbReference type="InterPro" id="IPR023168">
    <property type="entry name" value="GatB_Yqey_C_2"/>
</dbReference>
<dbReference type="AlphaFoldDB" id="A0A0R1P2D0"/>
<evidence type="ECO:0000313" key="2">
    <source>
        <dbReference type="EMBL" id="KRL26625.1"/>
    </source>
</evidence>
<dbReference type="InterPro" id="IPR042184">
    <property type="entry name" value="YqeY/Aim41_N"/>
</dbReference>
<dbReference type="PANTHER" id="PTHR28055">
    <property type="entry name" value="ALTERED INHERITANCE OF MITOCHONDRIA PROTEIN 41, MITOCHONDRIAL"/>
    <property type="match status" value="1"/>
</dbReference>
<dbReference type="PANTHER" id="PTHR28055:SF1">
    <property type="entry name" value="ALTERED INHERITANCE OF MITOCHONDRIA PROTEIN 41, MITOCHONDRIAL"/>
    <property type="match status" value="1"/>
</dbReference>
<dbReference type="Gene3D" id="1.10.1510.10">
    <property type="entry name" value="Uncharacterised protein YqeY/AIM41 PF09424, N-terminal domain"/>
    <property type="match status" value="1"/>
</dbReference>
<reference evidence="2 3" key="1">
    <citation type="journal article" date="2015" name="Genome Announc.">
        <title>Expanding the biotechnology potential of lactobacilli through comparative genomics of 213 strains and associated genera.</title>
        <authorList>
            <person name="Sun Z."/>
            <person name="Harris H.M."/>
            <person name="McCann A."/>
            <person name="Guo C."/>
            <person name="Argimon S."/>
            <person name="Zhang W."/>
            <person name="Yang X."/>
            <person name="Jeffery I.B."/>
            <person name="Cooney J.C."/>
            <person name="Kagawa T.F."/>
            <person name="Liu W."/>
            <person name="Song Y."/>
            <person name="Salvetti E."/>
            <person name="Wrobel A."/>
            <person name="Rasinkangas P."/>
            <person name="Parkhill J."/>
            <person name="Rea M.C."/>
            <person name="O'Sullivan O."/>
            <person name="Ritari J."/>
            <person name="Douillard F.P."/>
            <person name="Paul Ross R."/>
            <person name="Yang R."/>
            <person name="Briner A.E."/>
            <person name="Felis G.E."/>
            <person name="de Vos W.M."/>
            <person name="Barrangou R."/>
            <person name="Klaenhammer T.R."/>
            <person name="Caufield P.W."/>
            <person name="Cui Y."/>
            <person name="Zhang H."/>
            <person name="O'Toole P.W."/>
        </authorList>
    </citation>
    <scope>NUCLEOTIDE SEQUENCE [LARGE SCALE GENOMIC DNA]</scope>
    <source>
        <strain evidence="2 3">DSM 13345</strain>
    </source>
</reference>
<dbReference type="Gene3D" id="1.10.10.410">
    <property type="match status" value="1"/>
</dbReference>
<dbReference type="GO" id="GO:0016884">
    <property type="term" value="F:carbon-nitrogen ligase activity, with glutamine as amido-N-donor"/>
    <property type="evidence" value="ECO:0007669"/>
    <property type="project" value="InterPro"/>
</dbReference>